<dbReference type="GO" id="GO:0035861">
    <property type="term" value="C:site of double-strand break"/>
    <property type="evidence" value="ECO:0007669"/>
    <property type="project" value="TreeGrafter"/>
</dbReference>
<name>A0A1I7XNY8_HETBA</name>
<dbReference type="PANTHER" id="PTHR46060:SF2">
    <property type="entry name" value="HISTONE-LYSINE N-METHYLTRANSFERASE SETMAR"/>
    <property type="match status" value="1"/>
</dbReference>
<dbReference type="InterPro" id="IPR036388">
    <property type="entry name" value="WH-like_DNA-bd_sf"/>
</dbReference>
<dbReference type="GO" id="GO:0000014">
    <property type="term" value="F:single-stranded DNA endodeoxyribonuclease activity"/>
    <property type="evidence" value="ECO:0007669"/>
    <property type="project" value="TreeGrafter"/>
</dbReference>
<feature type="transmembrane region" description="Helical" evidence="1">
    <location>
        <begin position="126"/>
        <end position="145"/>
    </location>
</feature>
<sequence length="417" mass="47545">MMLVTPVEEIYARDHDIFNPRNFARGSAMVWRTFSAMKLVDLAFVSTKKNNTDYQDICGHLVVPYFPLYVGVIYTLTVFVWHNTKHPLEIGPILYLLPISDLIGCAIASISLWFMVQKFYWKRVEIVFNISGVLLSIIGLTMLVANSNSLSAPVGYIFMSHQKRHIRHCILYKFQQGKNAAETCKSICSVLSEGVLSHRTCRYWFRSFKAGDFDVSDRQCFRTPETSKTGALEALLDENPSETQEELAEQLGVDKATVSRRLHEMGKIRELEKWVPHELSEDSIGASSTYASRCLPGNARRTFCGKLLLVRENILCTTIPNTHIHGYTPDSQQHPRQSQTLTPKVLLRIWWDMKGVLFYELFQQDETVTAGRYGCQLTDFLMQLNKKDHLLGKEVGRPSCSMTTLGLMLLLVLSKLF</sequence>
<proteinExistence type="predicted"/>
<dbReference type="GO" id="GO:0042800">
    <property type="term" value="F:histone H3K4 methyltransferase activity"/>
    <property type="evidence" value="ECO:0007669"/>
    <property type="project" value="TreeGrafter"/>
</dbReference>
<dbReference type="GO" id="GO:0000793">
    <property type="term" value="C:condensed chromosome"/>
    <property type="evidence" value="ECO:0007669"/>
    <property type="project" value="TreeGrafter"/>
</dbReference>
<dbReference type="InterPro" id="IPR041426">
    <property type="entry name" value="Mos1_HTH"/>
</dbReference>
<dbReference type="GO" id="GO:0006303">
    <property type="term" value="P:double-strand break repair via nonhomologous end joining"/>
    <property type="evidence" value="ECO:0007669"/>
    <property type="project" value="TreeGrafter"/>
</dbReference>
<feature type="transmembrane region" description="Helical" evidence="1">
    <location>
        <begin position="93"/>
        <end position="114"/>
    </location>
</feature>
<evidence type="ECO:0000256" key="1">
    <source>
        <dbReference type="SAM" id="Phobius"/>
    </source>
</evidence>
<keyword evidence="1" id="KW-0812">Transmembrane</keyword>
<dbReference type="PROSITE" id="PS50943">
    <property type="entry name" value="HTH_CROC1"/>
    <property type="match status" value="1"/>
</dbReference>
<dbReference type="InterPro" id="IPR036390">
    <property type="entry name" value="WH_DNA-bd_sf"/>
</dbReference>
<evidence type="ECO:0000259" key="2">
    <source>
        <dbReference type="PROSITE" id="PS50943"/>
    </source>
</evidence>
<dbReference type="GO" id="GO:0005634">
    <property type="term" value="C:nucleus"/>
    <property type="evidence" value="ECO:0007669"/>
    <property type="project" value="TreeGrafter"/>
</dbReference>
<dbReference type="GO" id="GO:0044547">
    <property type="term" value="F:DNA topoisomerase binding"/>
    <property type="evidence" value="ECO:0007669"/>
    <property type="project" value="TreeGrafter"/>
</dbReference>
<dbReference type="WBParaSite" id="Hba_19246">
    <property type="protein sequence ID" value="Hba_19246"/>
    <property type="gene ID" value="Hba_19246"/>
</dbReference>
<keyword evidence="3" id="KW-1185">Reference proteome</keyword>
<dbReference type="GO" id="GO:0015074">
    <property type="term" value="P:DNA integration"/>
    <property type="evidence" value="ECO:0007669"/>
    <property type="project" value="TreeGrafter"/>
</dbReference>
<dbReference type="GO" id="GO:0031297">
    <property type="term" value="P:replication fork processing"/>
    <property type="evidence" value="ECO:0007669"/>
    <property type="project" value="TreeGrafter"/>
</dbReference>
<dbReference type="GO" id="GO:0003690">
    <property type="term" value="F:double-stranded DNA binding"/>
    <property type="evidence" value="ECO:0007669"/>
    <property type="project" value="TreeGrafter"/>
</dbReference>
<evidence type="ECO:0000313" key="4">
    <source>
        <dbReference type="WBParaSite" id="Hba_19246"/>
    </source>
</evidence>
<dbReference type="AlphaFoldDB" id="A0A1I7XNY8"/>
<keyword evidence="1" id="KW-1133">Transmembrane helix</keyword>
<accession>A0A1I7XNY8</accession>
<dbReference type="GO" id="GO:0046975">
    <property type="term" value="F:histone H3K36 methyltransferase activity"/>
    <property type="evidence" value="ECO:0007669"/>
    <property type="project" value="TreeGrafter"/>
</dbReference>
<evidence type="ECO:0000313" key="3">
    <source>
        <dbReference type="Proteomes" id="UP000095283"/>
    </source>
</evidence>
<dbReference type="GO" id="GO:0000729">
    <property type="term" value="P:DNA double-strand break processing"/>
    <property type="evidence" value="ECO:0007669"/>
    <property type="project" value="TreeGrafter"/>
</dbReference>
<dbReference type="InterPro" id="IPR052709">
    <property type="entry name" value="Transposase-MT_Hybrid"/>
</dbReference>
<dbReference type="Gene3D" id="1.10.10.1450">
    <property type="match status" value="1"/>
</dbReference>
<protein>
    <submittedName>
        <fullName evidence="4">HTH_48 domain-containing protein</fullName>
    </submittedName>
</protein>
<feature type="transmembrane region" description="Helical" evidence="1">
    <location>
        <begin position="57"/>
        <end position="81"/>
    </location>
</feature>
<reference evidence="4" key="1">
    <citation type="submission" date="2016-11" db="UniProtKB">
        <authorList>
            <consortium name="WormBaseParasite"/>
        </authorList>
    </citation>
    <scope>IDENTIFICATION</scope>
</reference>
<dbReference type="InterPro" id="IPR001888">
    <property type="entry name" value="Transposase_1"/>
</dbReference>
<dbReference type="Pfam" id="PF17906">
    <property type="entry name" value="HTH_48"/>
    <property type="match status" value="1"/>
</dbReference>
<dbReference type="Pfam" id="PF01359">
    <property type="entry name" value="Transposase_1"/>
    <property type="match status" value="1"/>
</dbReference>
<dbReference type="InterPro" id="IPR036397">
    <property type="entry name" value="RNaseH_sf"/>
</dbReference>
<dbReference type="InterPro" id="IPR001387">
    <property type="entry name" value="Cro/C1-type_HTH"/>
</dbReference>
<dbReference type="PANTHER" id="PTHR46060">
    <property type="entry name" value="MARINER MOS1 TRANSPOSASE-LIKE PROTEIN"/>
    <property type="match status" value="1"/>
</dbReference>
<dbReference type="SUPFAM" id="SSF46785">
    <property type="entry name" value="Winged helix' DNA-binding domain"/>
    <property type="match status" value="1"/>
</dbReference>
<keyword evidence="1" id="KW-0472">Membrane</keyword>
<dbReference type="Gene3D" id="3.30.420.10">
    <property type="entry name" value="Ribonuclease H-like superfamily/Ribonuclease H"/>
    <property type="match status" value="1"/>
</dbReference>
<dbReference type="GO" id="GO:0044774">
    <property type="term" value="P:mitotic DNA integrity checkpoint signaling"/>
    <property type="evidence" value="ECO:0007669"/>
    <property type="project" value="TreeGrafter"/>
</dbReference>
<dbReference type="Proteomes" id="UP000095283">
    <property type="component" value="Unplaced"/>
</dbReference>
<dbReference type="GO" id="GO:0003697">
    <property type="term" value="F:single-stranded DNA binding"/>
    <property type="evidence" value="ECO:0007669"/>
    <property type="project" value="TreeGrafter"/>
</dbReference>
<dbReference type="Pfam" id="PF13412">
    <property type="entry name" value="HTH_24"/>
    <property type="match status" value="1"/>
</dbReference>
<organism evidence="3 4">
    <name type="scientific">Heterorhabditis bacteriophora</name>
    <name type="common">Entomopathogenic nematode worm</name>
    <dbReference type="NCBI Taxonomy" id="37862"/>
    <lineage>
        <taxon>Eukaryota</taxon>
        <taxon>Metazoa</taxon>
        <taxon>Ecdysozoa</taxon>
        <taxon>Nematoda</taxon>
        <taxon>Chromadorea</taxon>
        <taxon>Rhabditida</taxon>
        <taxon>Rhabditina</taxon>
        <taxon>Rhabditomorpha</taxon>
        <taxon>Strongyloidea</taxon>
        <taxon>Heterorhabditidae</taxon>
        <taxon>Heterorhabditis</taxon>
    </lineage>
</organism>
<dbReference type="Gene3D" id="1.10.10.10">
    <property type="entry name" value="Winged helix-like DNA-binding domain superfamily/Winged helix DNA-binding domain"/>
    <property type="match status" value="1"/>
</dbReference>
<feature type="domain" description="HTH cro/C1-type" evidence="2">
    <location>
        <begin position="243"/>
        <end position="260"/>
    </location>
</feature>